<accession>A0ACB8Q5M5</accession>
<dbReference type="Proteomes" id="UP000814128">
    <property type="component" value="Unassembled WGS sequence"/>
</dbReference>
<reference evidence="1" key="1">
    <citation type="submission" date="2021-02" db="EMBL/GenBank/DDBJ databases">
        <authorList>
            <consortium name="DOE Joint Genome Institute"/>
            <person name="Ahrendt S."/>
            <person name="Looney B.P."/>
            <person name="Miyauchi S."/>
            <person name="Morin E."/>
            <person name="Drula E."/>
            <person name="Courty P.E."/>
            <person name="Chicoki N."/>
            <person name="Fauchery L."/>
            <person name="Kohler A."/>
            <person name="Kuo A."/>
            <person name="Labutti K."/>
            <person name="Pangilinan J."/>
            <person name="Lipzen A."/>
            <person name="Riley R."/>
            <person name="Andreopoulos W."/>
            <person name="He G."/>
            <person name="Johnson J."/>
            <person name="Barry K.W."/>
            <person name="Grigoriev I.V."/>
            <person name="Nagy L."/>
            <person name="Hibbett D."/>
            <person name="Henrissat B."/>
            <person name="Matheny P.B."/>
            <person name="Labbe J."/>
            <person name="Martin F."/>
        </authorList>
    </citation>
    <scope>NUCLEOTIDE SEQUENCE</scope>
    <source>
        <strain evidence="1">EC-137</strain>
    </source>
</reference>
<dbReference type="EMBL" id="MU274020">
    <property type="protein sequence ID" value="KAI0027073.1"/>
    <property type="molecule type" value="Genomic_DNA"/>
</dbReference>
<proteinExistence type="predicted"/>
<evidence type="ECO:0000313" key="1">
    <source>
        <dbReference type="EMBL" id="KAI0027073.1"/>
    </source>
</evidence>
<reference evidence="1" key="2">
    <citation type="journal article" date="2022" name="New Phytol.">
        <title>Evolutionary transition to the ectomycorrhizal habit in the genomes of a hyperdiverse lineage of mushroom-forming fungi.</title>
        <authorList>
            <person name="Looney B."/>
            <person name="Miyauchi S."/>
            <person name="Morin E."/>
            <person name="Drula E."/>
            <person name="Courty P.E."/>
            <person name="Kohler A."/>
            <person name="Kuo A."/>
            <person name="LaButti K."/>
            <person name="Pangilinan J."/>
            <person name="Lipzen A."/>
            <person name="Riley R."/>
            <person name="Andreopoulos W."/>
            <person name="He G."/>
            <person name="Johnson J."/>
            <person name="Nolan M."/>
            <person name="Tritt A."/>
            <person name="Barry K.W."/>
            <person name="Grigoriev I.V."/>
            <person name="Nagy L.G."/>
            <person name="Hibbett D."/>
            <person name="Henrissat B."/>
            <person name="Matheny P.B."/>
            <person name="Labbe J."/>
            <person name="Martin F.M."/>
        </authorList>
    </citation>
    <scope>NUCLEOTIDE SEQUENCE</scope>
    <source>
        <strain evidence="1">EC-137</strain>
    </source>
</reference>
<keyword evidence="2" id="KW-1185">Reference proteome</keyword>
<evidence type="ECO:0000313" key="2">
    <source>
        <dbReference type="Proteomes" id="UP000814128"/>
    </source>
</evidence>
<protein>
    <submittedName>
        <fullName evidence="1">Uncharacterized protein</fullName>
    </submittedName>
</protein>
<name>A0ACB8Q5M5_9AGAM</name>
<comment type="caution">
    <text evidence="1">The sequence shown here is derived from an EMBL/GenBank/DDBJ whole genome shotgun (WGS) entry which is preliminary data.</text>
</comment>
<sequence length="324" mass="37001">MHTIHSRIHSHDDADRFWRKQYSWLAEQGYTLRPKYMTSWAKTGMAMTSAGVAVPDLKQGVAIDAIRTIDGKLVALKRVCVDASVGEFSLACYFNALKYSARNHCVPVFDVLPIPDEEREVLIVMPLLRTFDEPRFETFGETIAFFTQLFEASGIAHRHIMMDATPLYPHAFDPLNPTMRRDWQGKAKPRSRTKQPVRYYFVDFAHARSGHTWDSSVTQARYAADVYDLGDMLRTNFFNKYDGFEFMYPLLADMLEPDPAKRPSAERLYAHFLMARAQLSSAKSRSRLIERGGEPALTAAYRNCRHWLLTVGRLLLGVPAVPDA</sequence>
<gene>
    <name evidence="1" type="ORF">K488DRAFT_63044</name>
</gene>
<organism evidence="1 2">
    <name type="scientific">Vararia minispora EC-137</name>
    <dbReference type="NCBI Taxonomy" id="1314806"/>
    <lineage>
        <taxon>Eukaryota</taxon>
        <taxon>Fungi</taxon>
        <taxon>Dikarya</taxon>
        <taxon>Basidiomycota</taxon>
        <taxon>Agaricomycotina</taxon>
        <taxon>Agaricomycetes</taxon>
        <taxon>Russulales</taxon>
        <taxon>Lachnocladiaceae</taxon>
        <taxon>Vararia</taxon>
    </lineage>
</organism>